<feature type="compositionally biased region" description="Low complexity" evidence="1">
    <location>
        <begin position="81"/>
        <end position="91"/>
    </location>
</feature>
<name>A0A261Y628_9FUNG</name>
<accession>A0A261Y628</accession>
<organism evidence="2 3">
    <name type="scientific">Bifiguratus adelaidae</name>
    <dbReference type="NCBI Taxonomy" id="1938954"/>
    <lineage>
        <taxon>Eukaryota</taxon>
        <taxon>Fungi</taxon>
        <taxon>Fungi incertae sedis</taxon>
        <taxon>Mucoromycota</taxon>
        <taxon>Mucoromycotina</taxon>
        <taxon>Endogonomycetes</taxon>
        <taxon>Endogonales</taxon>
        <taxon>Endogonales incertae sedis</taxon>
        <taxon>Bifiguratus</taxon>
    </lineage>
</organism>
<evidence type="ECO:0000313" key="2">
    <source>
        <dbReference type="EMBL" id="OZJ06052.1"/>
    </source>
</evidence>
<gene>
    <name evidence="2" type="ORF">BZG36_01166</name>
</gene>
<dbReference type="AlphaFoldDB" id="A0A261Y628"/>
<protein>
    <recommendedName>
        <fullName evidence="4">Transcription factor domain-containing protein</fullName>
    </recommendedName>
</protein>
<dbReference type="CDD" id="cd12148">
    <property type="entry name" value="fungal_TF_MHR"/>
    <property type="match status" value="1"/>
</dbReference>
<evidence type="ECO:0000256" key="1">
    <source>
        <dbReference type="SAM" id="MobiDB-lite"/>
    </source>
</evidence>
<dbReference type="Proteomes" id="UP000242875">
    <property type="component" value="Unassembled WGS sequence"/>
</dbReference>
<dbReference type="OrthoDB" id="2369992at2759"/>
<dbReference type="EMBL" id="MVBO01000007">
    <property type="protein sequence ID" value="OZJ06052.1"/>
    <property type="molecule type" value="Genomic_DNA"/>
</dbReference>
<proteinExistence type="predicted"/>
<evidence type="ECO:0000313" key="3">
    <source>
        <dbReference type="Proteomes" id="UP000242875"/>
    </source>
</evidence>
<sequence length="715" mass="80804">MPDDASNSGQCVRCAENDLECMVVKRSYRKVSDSELLRMYQKVDRLIQGMSALDEDLSVLSSGTPFSPTSDLSATVSRLSSEPSSLWSEPHSQADSEAESNLGDVNAPTCTATRQNHTYRQPPTAIVIRAPDGRLLQWTITSADRGLSISTNLQSLQELSEFTSVGWQIYTTSDFSQPDTRTDPTVSPVSSDNVLHVTGGRNIFTGQDCDPYIRNLVSLTDPSSIEHASAQDLEPHRWIPHLLKAYFQLNLPPYIHEASFWQDYHQWKNPMRSAVVMAICAAVVVEQWYLPNTFGDRKFSRTEAKRLCEYYVACAQDLGAEAFDCVSLYALKTFTILLSYYRAMQPVKLSILHAQQALRIGYSVQPDYIGVDKAGKTAAALATIEIAEQEWSRAMSTIYTYLIGLCLCHPTRIKNVISWNELWAHIQETPDIRALPDESDQKRDALMVYNQMGILAKRWFKPDHTMTEHLLMHVLDFSLTASIDFLRTIEQDMLKWYLEMPDDIRLSNSPLQLMTLDDLINKRATYWGLEGFSHFLSLWILVHLRFIPTQISVSDEHLSPQEKIAHDVLDTTMIAATNLLISQIYIFDHLKSDVVVLYLRIVCDVSVAIANIDGLGEHQTKSAKQHVLTAISIVCNHFRRLQINSSPVSLDMPHVDPTKMDNFIEDFVMIPKVAEYIDKDGGYGLKAQEQKMFLGLLREPAIQAVLQSIARDIET</sequence>
<keyword evidence="3" id="KW-1185">Reference proteome</keyword>
<feature type="region of interest" description="Disordered" evidence="1">
    <location>
        <begin position="81"/>
        <end position="109"/>
    </location>
</feature>
<reference evidence="2 3" key="1">
    <citation type="journal article" date="2017" name="Mycologia">
        <title>Bifiguratus adelaidae, gen. et sp. nov., a new member of Mucoromycotina in endophytic and soil-dwelling habitats.</title>
        <authorList>
            <person name="Torres-Cruz T.J."/>
            <person name="Billingsley Tobias T.L."/>
            <person name="Almatruk M."/>
            <person name="Hesse C."/>
            <person name="Kuske C.R."/>
            <person name="Desiro A."/>
            <person name="Benucci G.M."/>
            <person name="Bonito G."/>
            <person name="Stajich J.E."/>
            <person name="Dunlap C."/>
            <person name="Arnold A.E."/>
            <person name="Porras-Alfaro A."/>
        </authorList>
    </citation>
    <scope>NUCLEOTIDE SEQUENCE [LARGE SCALE GENOMIC DNA]</scope>
    <source>
        <strain evidence="2 3">AZ0501</strain>
    </source>
</reference>
<evidence type="ECO:0008006" key="4">
    <source>
        <dbReference type="Google" id="ProtNLM"/>
    </source>
</evidence>
<comment type="caution">
    <text evidence="2">The sequence shown here is derived from an EMBL/GenBank/DDBJ whole genome shotgun (WGS) entry which is preliminary data.</text>
</comment>